<keyword evidence="5" id="KW-0009">Actin-binding</keyword>
<dbReference type="Gene3D" id="3.40.20.10">
    <property type="entry name" value="Severin"/>
    <property type="match status" value="2"/>
</dbReference>
<evidence type="ECO:0000256" key="2">
    <source>
        <dbReference type="ARBA" id="ARBA00009557"/>
    </source>
</evidence>
<evidence type="ECO:0000256" key="4">
    <source>
        <dbReference type="ARBA" id="ARBA00022737"/>
    </source>
</evidence>
<dbReference type="SUPFAM" id="SSF55753">
    <property type="entry name" value="Actin depolymerizing proteins"/>
    <property type="match status" value="2"/>
</dbReference>
<dbReference type="GO" id="GO:0051015">
    <property type="term" value="F:actin filament binding"/>
    <property type="evidence" value="ECO:0007669"/>
    <property type="project" value="TreeGrafter"/>
</dbReference>
<comment type="subcellular location">
    <subcellularLocation>
        <location evidence="1">Cytoplasm</location>
        <location evidence="1">Cytoskeleton</location>
    </subcellularLocation>
</comment>
<dbReference type="GO" id="GO:0030042">
    <property type="term" value="P:actin filament depolymerization"/>
    <property type="evidence" value="ECO:0007669"/>
    <property type="project" value="TreeGrafter"/>
</dbReference>
<evidence type="ECO:0000256" key="1">
    <source>
        <dbReference type="ARBA" id="ARBA00004245"/>
    </source>
</evidence>
<name>A0AAV5QY03_PICKL</name>
<dbReference type="GO" id="GO:0003785">
    <property type="term" value="F:actin monomer binding"/>
    <property type="evidence" value="ECO:0007669"/>
    <property type="project" value="TreeGrafter"/>
</dbReference>
<organism evidence="10 11">
    <name type="scientific">Pichia kluyveri</name>
    <name type="common">Yeast</name>
    <dbReference type="NCBI Taxonomy" id="36015"/>
    <lineage>
        <taxon>Eukaryota</taxon>
        <taxon>Fungi</taxon>
        <taxon>Dikarya</taxon>
        <taxon>Ascomycota</taxon>
        <taxon>Saccharomycotina</taxon>
        <taxon>Pichiomycetes</taxon>
        <taxon>Pichiales</taxon>
        <taxon>Pichiaceae</taxon>
        <taxon>Pichia</taxon>
    </lineage>
</organism>
<evidence type="ECO:0000256" key="8">
    <source>
        <dbReference type="SAM" id="MobiDB-lite"/>
    </source>
</evidence>
<comment type="similarity">
    <text evidence="2">Belongs to the actin-binding proteins ADF family. Twinfilin subfamily.</text>
</comment>
<keyword evidence="11" id="KW-1185">Reference proteome</keyword>
<feature type="compositionally biased region" description="Basic residues" evidence="8">
    <location>
        <begin position="286"/>
        <end position="296"/>
    </location>
</feature>
<comment type="caution">
    <text evidence="10">The sequence shown here is derived from an EMBL/GenBank/DDBJ whole genome shotgun (WGS) entry which is preliminary data.</text>
</comment>
<dbReference type="PANTHER" id="PTHR13759">
    <property type="entry name" value="TWINFILIN"/>
    <property type="match status" value="1"/>
</dbReference>
<feature type="domain" description="ADF-H" evidence="9">
    <location>
        <begin position="1"/>
        <end position="123"/>
    </location>
</feature>
<dbReference type="PROSITE" id="PS51263">
    <property type="entry name" value="ADF_H"/>
    <property type="match status" value="1"/>
</dbReference>
<gene>
    <name evidence="10" type="ORF">DAPK24_006290</name>
</gene>
<sequence length="296" mass="33704">MAQSGISPSNSTLNSFKEYLLSPQTPLIIRINDELSLDASQSQLNNINHSNAHYIISSDNDNANKHVFVSYIPDTTPVREKMLYASTRNALLRGLGTDHFSQILFSNDENDLINWDQFIKPVKSNEIANSDDEENLIDKPIHTSSNARLFNDNNSKLLFTIPDEIRETLQSNIQTENLLQHITFDNENIQLNLSSNCSIDNIQSFLSSDSPSYYIYNNFFILSCPSGSNIRQRMFLAANKNAFVNYLTKLGYTFTKNIEIGDPDELILEDEVETKKPTPTDNRSLRFNKPKGPKRR</sequence>
<comment type="subunit">
    <text evidence="7">Interacts with G-actin; ADP-actin form.</text>
</comment>
<dbReference type="EMBL" id="BTGB01000001">
    <property type="protein sequence ID" value="GMM44054.1"/>
    <property type="molecule type" value="Genomic_DNA"/>
</dbReference>
<evidence type="ECO:0000259" key="9">
    <source>
        <dbReference type="PROSITE" id="PS51263"/>
    </source>
</evidence>
<reference evidence="10 11" key="1">
    <citation type="journal article" date="2023" name="Elife">
        <title>Identification of key yeast species and microbe-microbe interactions impacting larval growth of Drosophila in the wild.</title>
        <authorList>
            <person name="Mure A."/>
            <person name="Sugiura Y."/>
            <person name="Maeda R."/>
            <person name="Honda K."/>
            <person name="Sakurai N."/>
            <person name="Takahashi Y."/>
            <person name="Watada M."/>
            <person name="Katoh T."/>
            <person name="Gotoh A."/>
            <person name="Gotoh Y."/>
            <person name="Taniguchi I."/>
            <person name="Nakamura K."/>
            <person name="Hayashi T."/>
            <person name="Katayama T."/>
            <person name="Uemura T."/>
            <person name="Hattori Y."/>
        </authorList>
    </citation>
    <scope>NUCLEOTIDE SEQUENCE [LARGE SCALE GENOMIC DNA]</scope>
    <source>
        <strain evidence="10 11">PK-24</strain>
    </source>
</reference>
<dbReference type="AlphaFoldDB" id="A0AAV5QY03"/>
<dbReference type="InterPro" id="IPR028458">
    <property type="entry name" value="Twinfilin"/>
</dbReference>
<dbReference type="Pfam" id="PF00241">
    <property type="entry name" value="Cofilin_ADF"/>
    <property type="match status" value="2"/>
</dbReference>
<dbReference type="SMART" id="SM00102">
    <property type="entry name" value="ADF"/>
    <property type="match status" value="1"/>
</dbReference>
<evidence type="ECO:0000313" key="10">
    <source>
        <dbReference type="EMBL" id="GMM44054.1"/>
    </source>
</evidence>
<dbReference type="GO" id="GO:0005737">
    <property type="term" value="C:cytoplasm"/>
    <property type="evidence" value="ECO:0007669"/>
    <property type="project" value="TreeGrafter"/>
</dbReference>
<dbReference type="GO" id="GO:0005884">
    <property type="term" value="C:actin filament"/>
    <property type="evidence" value="ECO:0007669"/>
    <property type="project" value="TreeGrafter"/>
</dbReference>
<evidence type="ECO:0000256" key="7">
    <source>
        <dbReference type="ARBA" id="ARBA00038532"/>
    </source>
</evidence>
<protein>
    <submittedName>
        <fullName evidence="10">Twf1 protein</fullName>
    </submittedName>
</protein>
<proteinExistence type="inferred from homology"/>
<dbReference type="Proteomes" id="UP001378960">
    <property type="component" value="Unassembled WGS sequence"/>
</dbReference>
<dbReference type="InterPro" id="IPR029006">
    <property type="entry name" value="ADF-H/Gelsolin-like_dom_sf"/>
</dbReference>
<keyword evidence="4" id="KW-0677">Repeat</keyword>
<evidence type="ECO:0000256" key="5">
    <source>
        <dbReference type="ARBA" id="ARBA00023203"/>
    </source>
</evidence>
<accession>A0AAV5QY03</accession>
<dbReference type="InterPro" id="IPR002108">
    <property type="entry name" value="ADF-H"/>
</dbReference>
<evidence type="ECO:0000313" key="11">
    <source>
        <dbReference type="Proteomes" id="UP001378960"/>
    </source>
</evidence>
<keyword evidence="3" id="KW-0963">Cytoplasm</keyword>
<dbReference type="PANTHER" id="PTHR13759:SF1">
    <property type="entry name" value="TWINFILIN"/>
    <property type="match status" value="1"/>
</dbReference>
<keyword evidence="6" id="KW-0206">Cytoskeleton</keyword>
<feature type="region of interest" description="Disordered" evidence="8">
    <location>
        <begin position="270"/>
        <end position="296"/>
    </location>
</feature>
<evidence type="ECO:0000256" key="3">
    <source>
        <dbReference type="ARBA" id="ARBA00022490"/>
    </source>
</evidence>
<evidence type="ECO:0000256" key="6">
    <source>
        <dbReference type="ARBA" id="ARBA00023212"/>
    </source>
</evidence>
<dbReference type="GO" id="GO:0051016">
    <property type="term" value="P:barbed-end actin filament capping"/>
    <property type="evidence" value="ECO:0007669"/>
    <property type="project" value="TreeGrafter"/>
</dbReference>